<dbReference type="GO" id="GO:0005576">
    <property type="term" value="C:extracellular region"/>
    <property type="evidence" value="ECO:0007669"/>
    <property type="project" value="UniProtKB-SubCell"/>
</dbReference>
<gene>
    <name evidence="6" type="ORF">PODLI_1B009895</name>
</gene>
<dbReference type="SUPFAM" id="SSF57302">
    <property type="entry name" value="Snake toxin-like"/>
    <property type="match status" value="1"/>
</dbReference>
<evidence type="ECO:0000256" key="2">
    <source>
        <dbReference type="ARBA" id="ARBA00022525"/>
    </source>
</evidence>
<evidence type="ECO:0000256" key="1">
    <source>
        <dbReference type="ARBA" id="ARBA00004613"/>
    </source>
</evidence>
<feature type="signal peptide" evidence="4">
    <location>
        <begin position="1"/>
        <end position="20"/>
    </location>
</feature>
<keyword evidence="7" id="KW-1185">Reference proteome</keyword>
<dbReference type="EMBL" id="OX395141">
    <property type="protein sequence ID" value="CAI5795557.1"/>
    <property type="molecule type" value="Genomic_DNA"/>
</dbReference>
<sequence>MNKLLSVGLWILLAFSMVNSLKCYTCLFELKNGTCPSPKPPCIAQSRESCFRQKLFTESVLLYTTAGCAYDCRDVNGGRHIHHVNKCCTTEMCNSP</sequence>
<evidence type="ECO:0000256" key="4">
    <source>
        <dbReference type="SAM" id="SignalP"/>
    </source>
</evidence>
<dbReference type="Pfam" id="PF00021">
    <property type="entry name" value="UPAR_LY6"/>
    <property type="match status" value="1"/>
</dbReference>
<protein>
    <recommendedName>
        <fullName evidence="5">UPAR/Ly6 domain-containing protein</fullName>
    </recommendedName>
</protein>
<keyword evidence="2" id="KW-0964">Secreted</keyword>
<dbReference type="AlphaFoldDB" id="A0AA35LFX7"/>
<comment type="subcellular location">
    <subcellularLocation>
        <location evidence="1">Secreted</location>
    </subcellularLocation>
</comment>
<evidence type="ECO:0000259" key="5">
    <source>
        <dbReference type="Pfam" id="PF00021"/>
    </source>
</evidence>
<reference evidence="6" key="1">
    <citation type="submission" date="2022-12" db="EMBL/GenBank/DDBJ databases">
        <authorList>
            <person name="Alioto T."/>
            <person name="Alioto T."/>
            <person name="Gomez Garrido J."/>
        </authorList>
    </citation>
    <scope>NUCLEOTIDE SEQUENCE</scope>
</reference>
<accession>A0AA35LFX7</accession>
<dbReference type="Proteomes" id="UP001178461">
    <property type="component" value="Chromosome 15"/>
</dbReference>
<keyword evidence="4" id="KW-0732">Signal</keyword>
<proteinExistence type="predicted"/>
<dbReference type="InterPro" id="IPR016054">
    <property type="entry name" value="LY6_UPA_recep-like"/>
</dbReference>
<organism evidence="6 7">
    <name type="scientific">Podarcis lilfordi</name>
    <name type="common">Lilford's wall lizard</name>
    <dbReference type="NCBI Taxonomy" id="74358"/>
    <lineage>
        <taxon>Eukaryota</taxon>
        <taxon>Metazoa</taxon>
        <taxon>Chordata</taxon>
        <taxon>Craniata</taxon>
        <taxon>Vertebrata</taxon>
        <taxon>Euteleostomi</taxon>
        <taxon>Lepidosauria</taxon>
        <taxon>Squamata</taxon>
        <taxon>Bifurcata</taxon>
        <taxon>Unidentata</taxon>
        <taxon>Episquamata</taxon>
        <taxon>Laterata</taxon>
        <taxon>Lacertibaenia</taxon>
        <taxon>Lacertidae</taxon>
        <taxon>Podarcis</taxon>
    </lineage>
</organism>
<feature type="chain" id="PRO_5041338912" description="UPAR/Ly6 domain-containing protein" evidence="4">
    <location>
        <begin position="21"/>
        <end position="96"/>
    </location>
</feature>
<evidence type="ECO:0000313" key="6">
    <source>
        <dbReference type="EMBL" id="CAI5795557.1"/>
    </source>
</evidence>
<evidence type="ECO:0000313" key="7">
    <source>
        <dbReference type="Proteomes" id="UP001178461"/>
    </source>
</evidence>
<name>A0AA35LFX7_9SAUR</name>
<evidence type="ECO:0000256" key="3">
    <source>
        <dbReference type="ARBA" id="ARBA00023157"/>
    </source>
</evidence>
<feature type="domain" description="UPAR/Ly6" evidence="5">
    <location>
        <begin position="19"/>
        <end position="96"/>
    </location>
</feature>
<dbReference type="InterPro" id="IPR045860">
    <property type="entry name" value="Snake_toxin-like_sf"/>
</dbReference>
<keyword evidence="3" id="KW-1015">Disulfide bond</keyword>